<feature type="transmembrane region" description="Helical" evidence="11">
    <location>
        <begin position="36"/>
        <end position="61"/>
    </location>
</feature>
<feature type="transmembrane region" description="Helical" evidence="11">
    <location>
        <begin position="81"/>
        <end position="102"/>
    </location>
</feature>
<evidence type="ECO:0000256" key="12">
    <source>
        <dbReference type="SAM" id="MobiDB-lite"/>
    </source>
</evidence>
<evidence type="ECO:0000256" key="6">
    <source>
        <dbReference type="ARBA" id="ARBA00023065"/>
    </source>
</evidence>
<sequence length="805" mass="87892">MTVPDDSSSENEDRGHGHKGHIQQSMETFKEGMKRAILVVVIGLVIGAVEFGTTSILAEMIVAKFSIVQELVEADQSQWKVLLVILPCAALIAAVVLYLAPIAAGSSLPEIKGFLNGAHVPGLFGIVTTFIKTFGVIGVIGCGFPVGREGPMVQLGCALANIILRIPIFGNMIRVQHDPRKRKDQEAIEEMHERTLIVTIGGAAGIAAAFRSPIGGVMYMMEDMASFWQHETTVRAFGCTTVATLIFSILLNASHGINYHALVIFDDDPVHTDWKVFDIPFFAILALICGLLSVAYSEILFYFQRIRKHRKRWTSPKFKVLEVFLCACLICSVPLYIANGFPCVHLPSEHYSCDPKDCNVCNGCCKSFLTLDSATCEACVHDTCDSHDGGAHGDGHGSMSVVRFDCQKDYYNEMATLWLMGEEGAIKQLYSRQGLTSSLFSQKTLVVFLPIYMFLSGLCGGLSIPFGTFVPNLFIGAAFGRLFALFIQDTLGVTGLSAYGTYSLIGAASVLGGYTRMTVTVAVMIAEASGDASIMVPLMLSIVLARWIANFFSECYDEKMLELRHIPFLHDFCSDDKAHDTASTVMQKATTVKSEESFSSLKKLLEERNAHYAAFPVVDDKGALLGLVPGLVLQKTLREAGFSGDNDAEAALKIPMDTIMDPAPYTVRSNFPLSRIFPLIKKLHIEHLVVTDMAGLPVGIIPRTNLVAADGGHVSTLHNKVMNKLDYNSSGMTLRLATVKKSSNPVMYETGELYDDEIAAKRNIRKLSSWIMKPEKGYQERAKDPKANAAGLELTNIGEGKQATI</sequence>
<feature type="transmembrane region" description="Helical" evidence="11">
    <location>
        <begin position="123"/>
        <end position="146"/>
    </location>
</feature>
<feature type="transmembrane region" description="Helical" evidence="11">
    <location>
        <begin position="194"/>
        <end position="214"/>
    </location>
</feature>
<evidence type="ECO:0000256" key="7">
    <source>
        <dbReference type="ARBA" id="ARBA00023122"/>
    </source>
</evidence>
<dbReference type="InterPro" id="IPR001807">
    <property type="entry name" value="ClC"/>
</dbReference>
<dbReference type="InterPro" id="IPR046342">
    <property type="entry name" value="CBS_dom_sf"/>
</dbReference>
<feature type="transmembrane region" description="Helical" evidence="11">
    <location>
        <begin position="279"/>
        <end position="303"/>
    </location>
</feature>
<dbReference type="SUPFAM" id="SSF54631">
    <property type="entry name" value="CBS-domain pair"/>
    <property type="match status" value="1"/>
</dbReference>
<keyword evidence="7 10" id="KW-0129">CBS domain</keyword>
<evidence type="ECO:0000256" key="11">
    <source>
        <dbReference type="RuleBase" id="RU361221"/>
    </source>
</evidence>
<organism evidence="14 15">
    <name type="scientific">Triparma columacea</name>
    <dbReference type="NCBI Taxonomy" id="722753"/>
    <lineage>
        <taxon>Eukaryota</taxon>
        <taxon>Sar</taxon>
        <taxon>Stramenopiles</taxon>
        <taxon>Ochrophyta</taxon>
        <taxon>Bolidophyceae</taxon>
        <taxon>Parmales</taxon>
        <taxon>Triparmaceae</taxon>
        <taxon>Triparma</taxon>
    </lineage>
</organism>
<dbReference type="GO" id="GO:0016020">
    <property type="term" value="C:membrane"/>
    <property type="evidence" value="ECO:0007669"/>
    <property type="project" value="UniProtKB-SubCell"/>
</dbReference>
<feature type="transmembrane region" description="Helical" evidence="11">
    <location>
        <begin position="532"/>
        <end position="552"/>
    </location>
</feature>
<protein>
    <recommendedName>
        <fullName evidence="11">Chloride channel protein</fullName>
    </recommendedName>
</protein>
<dbReference type="InterPro" id="IPR051280">
    <property type="entry name" value="Cl-channel/antiporter"/>
</dbReference>
<dbReference type="PANTHER" id="PTHR11689:SF136">
    <property type="entry name" value="H(+)_CL(-) EXCHANGE TRANSPORTER 7"/>
    <property type="match status" value="1"/>
</dbReference>
<dbReference type="Gene3D" id="1.10.3080.10">
    <property type="entry name" value="Clc chloride channel"/>
    <property type="match status" value="1"/>
</dbReference>
<evidence type="ECO:0000313" key="15">
    <source>
        <dbReference type="Proteomes" id="UP001165065"/>
    </source>
</evidence>
<keyword evidence="9 11" id="KW-0868">Chloride</keyword>
<evidence type="ECO:0000256" key="9">
    <source>
        <dbReference type="ARBA" id="ARBA00023214"/>
    </source>
</evidence>
<keyword evidence="5 11" id="KW-1133">Transmembrane helix</keyword>
<evidence type="ECO:0000256" key="10">
    <source>
        <dbReference type="PROSITE-ProRule" id="PRU00703"/>
    </source>
</evidence>
<dbReference type="PANTHER" id="PTHR11689">
    <property type="entry name" value="CHLORIDE CHANNEL PROTEIN CLC FAMILY MEMBER"/>
    <property type="match status" value="1"/>
</dbReference>
<gene>
    <name evidence="14" type="ORF">TrCOL_g3083</name>
</gene>
<comment type="caution">
    <text evidence="14">The sequence shown here is derived from an EMBL/GenBank/DDBJ whole genome shotgun (WGS) entry which is preliminary data.</text>
</comment>
<keyword evidence="6 11" id="KW-0406">Ion transport</keyword>
<comment type="subcellular location">
    <subcellularLocation>
        <location evidence="1 11">Membrane</location>
        <topology evidence="1 11">Multi-pass membrane protein</topology>
    </subcellularLocation>
</comment>
<evidence type="ECO:0000259" key="13">
    <source>
        <dbReference type="PROSITE" id="PS51371"/>
    </source>
</evidence>
<evidence type="ECO:0000256" key="2">
    <source>
        <dbReference type="ARBA" id="ARBA00022448"/>
    </source>
</evidence>
<proteinExistence type="inferred from homology"/>
<dbReference type="Pfam" id="PF00654">
    <property type="entry name" value="Voltage_CLC"/>
    <property type="match status" value="1"/>
</dbReference>
<feature type="transmembrane region" description="Helical" evidence="11">
    <location>
        <begin position="499"/>
        <end position="526"/>
    </location>
</feature>
<comment type="similarity">
    <text evidence="11">Belongs to the chloride channel (TC 2.A.49) family.</text>
</comment>
<dbReference type="OrthoDB" id="188077at2759"/>
<feature type="transmembrane region" description="Helical" evidence="11">
    <location>
        <begin position="152"/>
        <end position="173"/>
    </location>
</feature>
<reference evidence="15" key="1">
    <citation type="journal article" date="2023" name="Commun. Biol.">
        <title>Genome analysis of Parmales, the sister group of diatoms, reveals the evolutionary specialization of diatoms from phago-mixotrophs to photoautotrophs.</title>
        <authorList>
            <person name="Ban H."/>
            <person name="Sato S."/>
            <person name="Yoshikawa S."/>
            <person name="Yamada K."/>
            <person name="Nakamura Y."/>
            <person name="Ichinomiya M."/>
            <person name="Sato N."/>
            <person name="Blanc-Mathieu R."/>
            <person name="Endo H."/>
            <person name="Kuwata A."/>
            <person name="Ogata H."/>
        </authorList>
    </citation>
    <scope>NUCLEOTIDE SEQUENCE [LARGE SCALE GENOMIC DNA]</scope>
</reference>
<feature type="transmembrane region" description="Helical" evidence="11">
    <location>
        <begin position="445"/>
        <end position="463"/>
    </location>
</feature>
<keyword evidence="3 11" id="KW-0812">Transmembrane</keyword>
<evidence type="ECO:0000256" key="3">
    <source>
        <dbReference type="ARBA" id="ARBA00022692"/>
    </source>
</evidence>
<feature type="region of interest" description="Disordered" evidence="12">
    <location>
        <begin position="1"/>
        <end position="22"/>
    </location>
</feature>
<keyword evidence="2 11" id="KW-0813">Transport</keyword>
<dbReference type="EMBL" id="BRYA01000854">
    <property type="protein sequence ID" value="GMI34288.1"/>
    <property type="molecule type" value="Genomic_DNA"/>
</dbReference>
<dbReference type="Pfam" id="PF00571">
    <property type="entry name" value="CBS"/>
    <property type="match status" value="2"/>
</dbReference>
<name>A0A9W7G5U7_9STRA</name>
<dbReference type="Gene3D" id="3.10.580.10">
    <property type="entry name" value="CBS-domain"/>
    <property type="match status" value="1"/>
</dbReference>
<dbReference type="GO" id="GO:0005254">
    <property type="term" value="F:chloride channel activity"/>
    <property type="evidence" value="ECO:0007669"/>
    <property type="project" value="UniProtKB-UniRule"/>
</dbReference>
<keyword evidence="8 11" id="KW-0472">Membrane</keyword>
<keyword evidence="15" id="KW-1185">Reference proteome</keyword>
<dbReference type="InterPro" id="IPR014743">
    <property type="entry name" value="Cl-channel_core"/>
</dbReference>
<dbReference type="InterPro" id="IPR000644">
    <property type="entry name" value="CBS_dom"/>
</dbReference>
<dbReference type="AlphaFoldDB" id="A0A9W7G5U7"/>
<evidence type="ECO:0000256" key="8">
    <source>
        <dbReference type="ARBA" id="ARBA00023136"/>
    </source>
</evidence>
<accession>A0A9W7G5U7</accession>
<dbReference type="SUPFAM" id="SSF81340">
    <property type="entry name" value="Clc chloride channel"/>
    <property type="match status" value="1"/>
</dbReference>
<dbReference type="PRINTS" id="PR00762">
    <property type="entry name" value="CLCHANNEL"/>
</dbReference>
<evidence type="ECO:0000313" key="14">
    <source>
        <dbReference type="EMBL" id="GMI34288.1"/>
    </source>
</evidence>
<keyword evidence="4" id="KW-0677">Repeat</keyword>
<feature type="domain" description="CBS" evidence="13">
    <location>
        <begin position="660"/>
        <end position="716"/>
    </location>
</feature>
<dbReference type="PROSITE" id="PS51371">
    <property type="entry name" value="CBS"/>
    <property type="match status" value="1"/>
</dbReference>
<evidence type="ECO:0000256" key="5">
    <source>
        <dbReference type="ARBA" id="ARBA00022989"/>
    </source>
</evidence>
<dbReference type="Proteomes" id="UP001165065">
    <property type="component" value="Unassembled WGS sequence"/>
</dbReference>
<comment type="caution">
    <text evidence="11">Lacks conserved residue(s) required for the propagation of feature annotation.</text>
</comment>
<evidence type="ECO:0000256" key="4">
    <source>
        <dbReference type="ARBA" id="ARBA00022737"/>
    </source>
</evidence>
<evidence type="ECO:0000256" key="1">
    <source>
        <dbReference type="ARBA" id="ARBA00004141"/>
    </source>
</evidence>